<gene>
    <name evidence="2" type="ORF">BKA67DRAFT_654295</name>
</gene>
<organism evidence="2 3">
    <name type="scientific">Truncatella angustata</name>
    <dbReference type="NCBI Taxonomy" id="152316"/>
    <lineage>
        <taxon>Eukaryota</taxon>
        <taxon>Fungi</taxon>
        <taxon>Dikarya</taxon>
        <taxon>Ascomycota</taxon>
        <taxon>Pezizomycotina</taxon>
        <taxon>Sordariomycetes</taxon>
        <taxon>Xylariomycetidae</taxon>
        <taxon>Amphisphaeriales</taxon>
        <taxon>Sporocadaceae</taxon>
        <taxon>Truncatella</taxon>
    </lineage>
</organism>
<proteinExistence type="predicted"/>
<evidence type="ECO:0000256" key="1">
    <source>
        <dbReference type="SAM" id="MobiDB-lite"/>
    </source>
</evidence>
<evidence type="ECO:0000313" key="2">
    <source>
        <dbReference type="EMBL" id="KAH6661160.1"/>
    </source>
</evidence>
<dbReference type="OrthoDB" id="5237337at2759"/>
<dbReference type="Proteomes" id="UP000758603">
    <property type="component" value="Unassembled WGS sequence"/>
</dbReference>
<feature type="compositionally biased region" description="Low complexity" evidence="1">
    <location>
        <begin position="39"/>
        <end position="50"/>
    </location>
</feature>
<feature type="compositionally biased region" description="Low complexity" evidence="1">
    <location>
        <begin position="11"/>
        <end position="29"/>
    </location>
</feature>
<dbReference type="EMBL" id="JAGPXC010000001">
    <property type="protein sequence ID" value="KAH6661160.1"/>
    <property type="molecule type" value="Genomic_DNA"/>
</dbReference>
<dbReference type="RefSeq" id="XP_045965291.1">
    <property type="nucleotide sequence ID" value="XM_046106535.1"/>
</dbReference>
<feature type="compositionally biased region" description="Basic and acidic residues" evidence="1">
    <location>
        <begin position="266"/>
        <end position="280"/>
    </location>
</feature>
<feature type="region of interest" description="Disordered" evidence="1">
    <location>
        <begin position="1"/>
        <end position="102"/>
    </location>
</feature>
<dbReference type="GeneID" id="70135426"/>
<sequence length="294" mass="33581">MPDVRYPRKASPASSFGSYSRSPSPVYSRSRSRSRPGRRISFSRSPSRSRPGSRRTSRRDSLSSTSSSRSPSRDGRSKRTQVKEKLKDVKEKTDTTSGLKTSLVFLGSVAAATYAAHKFWPKGVTYGEKEEWEIEKAIRKEKKKAAERAGDGRNGEPSSRGDDRRDIEERRRDRDYDRPRSSLGRLGIEGVPRRADLDEVILVRRPVSVNRGQHGTTTMSVDGSRTGDARRAQYVEDNRTIRQDSRTYVETRDESSRAAPRYVDYEARRYSHDEPPDTRRGQPIVYTRRAEGYR</sequence>
<feature type="region of interest" description="Disordered" evidence="1">
    <location>
        <begin position="266"/>
        <end position="294"/>
    </location>
</feature>
<feature type="region of interest" description="Disordered" evidence="1">
    <location>
        <begin position="139"/>
        <end position="189"/>
    </location>
</feature>
<feature type="compositionally biased region" description="Basic and acidic residues" evidence="1">
    <location>
        <begin position="139"/>
        <end position="180"/>
    </location>
</feature>
<evidence type="ECO:0000313" key="3">
    <source>
        <dbReference type="Proteomes" id="UP000758603"/>
    </source>
</evidence>
<feature type="compositionally biased region" description="Basic and acidic residues" evidence="1">
    <location>
        <begin position="71"/>
        <end position="94"/>
    </location>
</feature>
<dbReference type="AlphaFoldDB" id="A0A9P9A5B7"/>
<comment type="caution">
    <text evidence="2">The sequence shown here is derived from an EMBL/GenBank/DDBJ whole genome shotgun (WGS) entry which is preliminary data.</text>
</comment>
<name>A0A9P9A5B7_9PEZI</name>
<reference evidence="2" key="1">
    <citation type="journal article" date="2021" name="Nat. Commun.">
        <title>Genetic determinants of endophytism in the Arabidopsis root mycobiome.</title>
        <authorList>
            <person name="Mesny F."/>
            <person name="Miyauchi S."/>
            <person name="Thiergart T."/>
            <person name="Pickel B."/>
            <person name="Atanasova L."/>
            <person name="Karlsson M."/>
            <person name="Huettel B."/>
            <person name="Barry K.W."/>
            <person name="Haridas S."/>
            <person name="Chen C."/>
            <person name="Bauer D."/>
            <person name="Andreopoulos W."/>
            <person name="Pangilinan J."/>
            <person name="LaButti K."/>
            <person name="Riley R."/>
            <person name="Lipzen A."/>
            <person name="Clum A."/>
            <person name="Drula E."/>
            <person name="Henrissat B."/>
            <person name="Kohler A."/>
            <person name="Grigoriev I.V."/>
            <person name="Martin F.M."/>
            <person name="Hacquard S."/>
        </authorList>
    </citation>
    <scope>NUCLEOTIDE SEQUENCE</scope>
    <source>
        <strain evidence="2">MPI-SDFR-AT-0073</strain>
    </source>
</reference>
<accession>A0A9P9A5B7</accession>
<keyword evidence="3" id="KW-1185">Reference proteome</keyword>
<protein>
    <submittedName>
        <fullName evidence="2">Uncharacterized protein</fullName>
    </submittedName>
</protein>